<accession>A0A0E3LB59</accession>
<gene>
    <name evidence="1" type="ORF">MSSIH_2511</name>
</gene>
<dbReference type="Proteomes" id="UP000033092">
    <property type="component" value="Chromosome"/>
</dbReference>
<proteinExistence type="predicted"/>
<dbReference type="RefSeq" id="WP_148705633.1">
    <property type="nucleotide sequence ID" value="NZ_CP009507.1"/>
</dbReference>
<organism evidence="1 2">
    <name type="scientific">Methanosarcina siciliae HI350</name>
    <dbReference type="NCBI Taxonomy" id="1434119"/>
    <lineage>
        <taxon>Archaea</taxon>
        <taxon>Methanobacteriati</taxon>
        <taxon>Methanobacteriota</taxon>
        <taxon>Stenosarchaea group</taxon>
        <taxon>Methanomicrobia</taxon>
        <taxon>Methanosarcinales</taxon>
        <taxon>Methanosarcinaceae</taxon>
        <taxon>Methanosarcina</taxon>
    </lineage>
</organism>
<dbReference type="EMBL" id="CP009507">
    <property type="protein sequence ID" value="AKB33201.1"/>
    <property type="molecule type" value="Genomic_DNA"/>
</dbReference>
<dbReference type="AlphaFoldDB" id="A0A0E3LB59"/>
<reference evidence="1 2" key="1">
    <citation type="submission" date="2014-07" db="EMBL/GenBank/DDBJ databases">
        <title>Methanogenic archaea and the global carbon cycle.</title>
        <authorList>
            <person name="Henriksen J.R."/>
            <person name="Luke J."/>
            <person name="Reinhart S."/>
            <person name="Benedict M.N."/>
            <person name="Youngblut N.D."/>
            <person name="Metcalf M.E."/>
            <person name="Whitaker R.J."/>
            <person name="Metcalf W.W."/>
        </authorList>
    </citation>
    <scope>NUCLEOTIDE SEQUENCE [LARGE SCALE GENOMIC DNA]</scope>
    <source>
        <strain evidence="1 2">HI350</strain>
    </source>
</reference>
<dbReference type="HOGENOM" id="CLU_097790_1_1_2"/>
<name>A0A0E3LB59_9EURY</name>
<dbReference type="GeneID" id="41606642"/>
<dbReference type="KEGG" id="msz:MSSIH_2511"/>
<dbReference type="InterPro" id="IPR019271">
    <property type="entry name" value="DUF2284_metal-binding"/>
</dbReference>
<evidence type="ECO:0000313" key="1">
    <source>
        <dbReference type="EMBL" id="AKB33201.1"/>
    </source>
</evidence>
<protein>
    <recommendedName>
        <fullName evidence="3">Metal-binding protein</fullName>
    </recommendedName>
</protein>
<dbReference type="PATRIC" id="fig|1434119.4.peg.3301"/>
<evidence type="ECO:0008006" key="3">
    <source>
        <dbReference type="Google" id="ProtNLM"/>
    </source>
</evidence>
<sequence length="218" mass="24720">MKIEDENYRLLEDKAKELGAKSLRLLPAENIVVEDRTVLKCIFGCNGYGSRVCPPFIPTVEEFKKILADYEWALLVEWNSNNVFSREVSENFIKYGFEPPEDEAVKQHFQNNLKTIMKDRKEIIQPGVLEIEKLAWTLGYNTALATFPGMCTWCATKDYSDVKCAGAGGPCHHPTLRRPCLMGLGVRMDKTLEKIGTPLQKFPMDDTAPVPYTLILLD</sequence>
<evidence type="ECO:0000313" key="2">
    <source>
        <dbReference type="Proteomes" id="UP000033092"/>
    </source>
</evidence>
<dbReference type="Pfam" id="PF10050">
    <property type="entry name" value="DUF2284"/>
    <property type="match status" value="1"/>
</dbReference>